<evidence type="ECO:0000313" key="10">
    <source>
        <dbReference type="EMBL" id="TFC02790.1"/>
    </source>
</evidence>
<evidence type="ECO:0000256" key="2">
    <source>
        <dbReference type="ARBA" id="ARBA00004829"/>
    </source>
</evidence>
<name>A0A4V3ICT6_9MICO</name>
<feature type="transmembrane region" description="Helical" evidence="8">
    <location>
        <begin position="36"/>
        <end position="59"/>
    </location>
</feature>
<keyword evidence="11" id="KW-1185">Reference proteome</keyword>
<feature type="transmembrane region" description="Helical" evidence="8">
    <location>
        <begin position="79"/>
        <end position="96"/>
    </location>
</feature>
<protein>
    <submittedName>
        <fullName evidence="10">Lycopene cyclase domain-containing protein</fullName>
    </submittedName>
</protein>
<dbReference type="AlphaFoldDB" id="A0A4V3ICT6"/>
<dbReference type="NCBIfam" id="TIGR03462">
    <property type="entry name" value="CarR_dom_SF"/>
    <property type="match status" value="1"/>
</dbReference>
<dbReference type="GO" id="GO:0045436">
    <property type="term" value="F:lycopene beta cyclase activity"/>
    <property type="evidence" value="ECO:0007669"/>
    <property type="project" value="UniProtKB-ARBA"/>
</dbReference>
<dbReference type="GO" id="GO:0016117">
    <property type="term" value="P:carotenoid biosynthetic process"/>
    <property type="evidence" value="ECO:0007669"/>
    <property type="project" value="UniProtKB-KW"/>
</dbReference>
<keyword evidence="3 8" id="KW-0812">Transmembrane</keyword>
<comment type="pathway">
    <text evidence="2">Carotenoid biosynthesis.</text>
</comment>
<dbReference type="GO" id="GO:0016020">
    <property type="term" value="C:membrane"/>
    <property type="evidence" value="ECO:0007669"/>
    <property type="project" value="UniProtKB-SubCell"/>
</dbReference>
<keyword evidence="7" id="KW-0413">Isomerase</keyword>
<evidence type="ECO:0000256" key="3">
    <source>
        <dbReference type="ARBA" id="ARBA00022692"/>
    </source>
</evidence>
<comment type="caution">
    <text evidence="10">The sequence shown here is derived from an EMBL/GenBank/DDBJ whole genome shotgun (WGS) entry which is preliminary data.</text>
</comment>
<dbReference type="Pfam" id="PF18916">
    <property type="entry name" value="Lycopene_cyc"/>
    <property type="match status" value="1"/>
</dbReference>
<dbReference type="EMBL" id="SOFL01000024">
    <property type="protein sequence ID" value="TFC02790.1"/>
    <property type="molecule type" value="Genomic_DNA"/>
</dbReference>
<proteinExistence type="predicted"/>
<evidence type="ECO:0000256" key="6">
    <source>
        <dbReference type="ARBA" id="ARBA00023136"/>
    </source>
</evidence>
<evidence type="ECO:0000256" key="7">
    <source>
        <dbReference type="ARBA" id="ARBA00023235"/>
    </source>
</evidence>
<evidence type="ECO:0000313" key="11">
    <source>
        <dbReference type="Proteomes" id="UP000297907"/>
    </source>
</evidence>
<dbReference type="InterPro" id="IPR017825">
    <property type="entry name" value="Lycopene_cyclase_dom"/>
</dbReference>
<feature type="domain" description="Lycopene cyclase" evidence="9">
    <location>
        <begin position="3"/>
        <end position="92"/>
    </location>
</feature>
<dbReference type="GO" id="GO:0016872">
    <property type="term" value="F:intramolecular lyase activity"/>
    <property type="evidence" value="ECO:0007669"/>
    <property type="project" value="InterPro"/>
</dbReference>
<dbReference type="RefSeq" id="WP_134453370.1">
    <property type="nucleotide sequence ID" value="NZ_SOFL01000024.1"/>
</dbReference>
<evidence type="ECO:0000259" key="9">
    <source>
        <dbReference type="Pfam" id="PF18916"/>
    </source>
</evidence>
<keyword evidence="5 8" id="KW-1133">Transmembrane helix</keyword>
<feature type="transmembrane region" description="Helical" evidence="8">
    <location>
        <begin position="6"/>
        <end position="24"/>
    </location>
</feature>
<evidence type="ECO:0000256" key="4">
    <source>
        <dbReference type="ARBA" id="ARBA00022746"/>
    </source>
</evidence>
<reference evidence="10 11" key="1">
    <citation type="submission" date="2019-03" db="EMBL/GenBank/DDBJ databases">
        <title>Genomics of glacier-inhabiting Cryobacterium strains.</title>
        <authorList>
            <person name="Liu Q."/>
            <person name="Xin Y.-H."/>
        </authorList>
    </citation>
    <scope>NUCLEOTIDE SEQUENCE [LARGE SCALE GENOMIC DNA]</scope>
    <source>
        <strain evidence="10 11">RHLS22-1</strain>
    </source>
</reference>
<sequence length="121" mass="12515">MSYLALNAVFLGVAALAAAVALWRRPASRRLYAASGLALVVVLMLTAVFDNIMIGVGLVAYDPALISGLFVGIAPVEDFGYPVAAALLLPAVWSLLGGDIRQGAAREGSPHPARPAEGQDE</sequence>
<keyword evidence="6 8" id="KW-0472">Membrane</keyword>
<evidence type="ECO:0000256" key="1">
    <source>
        <dbReference type="ARBA" id="ARBA00004141"/>
    </source>
</evidence>
<dbReference type="OrthoDB" id="4411839at2"/>
<keyword evidence="4" id="KW-0125">Carotenoid biosynthesis</keyword>
<organism evidence="10 11">
    <name type="scientific">Cryobacterium adonitolivorans</name>
    <dbReference type="NCBI Taxonomy" id="1259189"/>
    <lineage>
        <taxon>Bacteria</taxon>
        <taxon>Bacillati</taxon>
        <taxon>Actinomycetota</taxon>
        <taxon>Actinomycetes</taxon>
        <taxon>Micrococcales</taxon>
        <taxon>Microbacteriaceae</taxon>
        <taxon>Cryobacterium</taxon>
    </lineage>
</organism>
<accession>A0A4V3ICT6</accession>
<evidence type="ECO:0000256" key="8">
    <source>
        <dbReference type="SAM" id="Phobius"/>
    </source>
</evidence>
<evidence type="ECO:0000256" key="5">
    <source>
        <dbReference type="ARBA" id="ARBA00022989"/>
    </source>
</evidence>
<comment type="subcellular location">
    <subcellularLocation>
        <location evidence="1">Membrane</location>
        <topology evidence="1">Multi-pass membrane protein</topology>
    </subcellularLocation>
</comment>
<gene>
    <name evidence="10" type="ORF">E3O42_07615</name>
</gene>
<dbReference type="Proteomes" id="UP000297907">
    <property type="component" value="Unassembled WGS sequence"/>
</dbReference>